<keyword evidence="4" id="KW-0158">Chromosome</keyword>
<sequence length="615" mass="70968">MSTRKRQSRQNNVDGAVAFFKNAKTKQPFKGKGNEELLSALELIESTAQTSGLSAEHIDALLDVALDGIQVETVCKRLLKSLIPSGSVLQNSAVKCISALCVQKHSITLQCLLLRWLLVVYDYLEGRDHLHCLYDTIFHFLHYRTLSFFPTYDRKWSAVVRQVQEKNRQPGAETNWESRKRRKMDPIPLIDSLTTKSCYKRDRQGNILGLKTVPFVLVQCFKDLLDNIDSLEFPSQIGAVLKSDALKHMMSYTKNLTAATRFEFWMSETLYEELTLTDKEKYHDRVSNLLKLLKLFGDFLREGTPTVDLVLSQYLQKWNALNIAVLEPLQKLFACSTVYFKCKVIVCLTELLRNQAAYEWPRYRESPQGNRILSLFCVEEETFSHRETLTQFVSWVCRLSLAGSIEEKFHPLYELCVLDFLELVSSLHTHYDLPFVVFVEPRLYERLVISHNPITVAKLYKESFSMLKSRVPSTLEDQQMIRRCNHIIRTFCNLLWRFQAYSTDDKASIFHINPATVDERLGGQAMGESLSVIRHPALLPFTVRYVHKCLMEDTIDVYDLKFLKRDLLTHLDEYHLDAFSQFVSTFVRSRPSQTGNPHKTQMSSLSAGDSQAFGF</sequence>
<comment type="subcellular location">
    <subcellularLocation>
        <location evidence="2">Chromosome</location>
        <location evidence="2">Centromere</location>
    </subcellularLocation>
    <subcellularLocation>
        <location evidence="1">Nucleus</location>
    </subcellularLocation>
</comment>
<feature type="compositionally biased region" description="Polar residues" evidence="7">
    <location>
        <begin position="590"/>
        <end position="609"/>
    </location>
</feature>
<evidence type="ECO:0000313" key="8">
    <source>
        <dbReference type="EMBL" id="WAR28211.1"/>
    </source>
</evidence>
<dbReference type="EMBL" id="CP111026">
    <property type="protein sequence ID" value="WAR28211.1"/>
    <property type="molecule type" value="Genomic_DNA"/>
</dbReference>
<evidence type="ECO:0000256" key="4">
    <source>
        <dbReference type="ARBA" id="ARBA00022454"/>
    </source>
</evidence>
<dbReference type="PANTHER" id="PTHR48208">
    <property type="entry name" value="CENTROMERE PROTEIN I"/>
    <property type="match status" value="1"/>
</dbReference>
<dbReference type="InterPro" id="IPR012485">
    <property type="entry name" value="CENP-I"/>
</dbReference>
<comment type="similarity">
    <text evidence="3">Belongs to the CENP-I/CTF3 family.</text>
</comment>
<evidence type="ECO:0000256" key="7">
    <source>
        <dbReference type="SAM" id="MobiDB-lite"/>
    </source>
</evidence>
<keyword evidence="5" id="KW-0539">Nucleus</keyword>
<reference evidence="8" key="1">
    <citation type="submission" date="2022-11" db="EMBL/GenBank/DDBJ databases">
        <title>Centuries of genome instability and evolution in soft-shell clam transmissible cancer (bioRxiv).</title>
        <authorList>
            <person name="Hart S.F.M."/>
            <person name="Yonemitsu M.A."/>
            <person name="Giersch R.M."/>
            <person name="Beal B.F."/>
            <person name="Arriagada G."/>
            <person name="Davis B.W."/>
            <person name="Ostrander E.A."/>
            <person name="Goff S.P."/>
            <person name="Metzger M.J."/>
        </authorList>
    </citation>
    <scope>NUCLEOTIDE SEQUENCE</scope>
    <source>
        <strain evidence="8">MELC-2E11</strain>
        <tissue evidence="8">Siphon/mantle</tissue>
    </source>
</reference>
<name>A0ABY7GAG1_MYAAR</name>
<feature type="region of interest" description="Disordered" evidence="7">
    <location>
        <begin position="590"/>
        <end position="615"/>
    </location>
</feature>
<proteinExistence type="inferred from homology"/>
<evidence type="ECO:0000313" key="9">
    <source>
        <dbReference type="Proteomes" id="UP001164746"/>
    </source>
</evidence>
<evidence type="ECO:0000256" key="3">
    <source>
        <dbReference type="ARBA" id="ARBA00005470"/>
    </source>
</evidence>
<protein>
    <submittedName>
        <fullName evidence="8">CENPI-like protein</fullName>
    </submittedName>
</protein>
<gene>
    <name evidence="8" type="ORF">MAR_013915</name>
</gene>
<evidence type="ECO:0000256" key="5">
    <source>
        <dbReference type="ARBA" id="ARBA00023242"/>
    </source>
</evidence>
<keyword evidence="6" id="KW-0137">Centromere</keyword>
<dbReference type="Proteomes" id="UP001164746">
    <property type="component" value="Chromosome 15"/>
</dbReference>
<dbReference type="Pfam" id="PF07778">
    <property type="entry name" value="CENP-I"/>
    <property type="match status" value="2"/>
</dbReference>
<evidence type="ECO:0000256" key="6">
    <source>
        <dbReference type="ARBA" id="ARBA00023328"/>
    </source>
</evidence>
<evidence type="ECO:0000256" key="2">
    <source>
        <dbReference type="ARBA" id="ARBA00004584"/>
    </source>
</evidence>
<accession>A0ABY7GAG1</accession>
<evidence type="ECO:0000256" key="1">
    <source>
        <dbReference type="ARBA" id="ARBA00004123"/>
    </source>
</evidence>
<organism evidence="8 9">
    <name type="scientific">Mya arenaria</name>
    <name type="common">Soft-shell clam</name>
    <dbReference type="NCBI Taxonomy" id="6604"/>
    <lineage>
        <taxon>Eukaryota</taxon>
        <taxon>Metazoa</taxon>
        <taxon>Spiralia</taxon>
        <taxon>Lophotrochozoa</taxon>
        <taxon>Mollusca</taxon>
        <taxon>Bivalvia</taxon>
        <taxon>Autobranchia</taxon>
        <taxon>Heteroconchia</taxon>
        <taxon>Euheterodonta</taxon>
        <taxon>Imparidentia</taxon>
        <taxon>Neoheterodontei</taxon>
        <taxon>Myida</taxon>
        <taxon>Myoidea</taxon>
        <taxon>Myidae</taxon>
        <taxon>Mya</taxon>
    </lineage>
</organism>
<keyword evidence="9" id="KW-1185">Reference proteome</keyword>
<dbReference type="PANTHER" id="PTHR48208:SF2">
    <property type="entry name" value="CENTROMERE PROTEIN I"/>
    <property type="match status" value="1"/>
</dbReference>